<evidence type="ECO:0000313" key="1">
    <source>
        <dbReference type="EMBL" id="JAP95414.1"/>
    </source>
</evidence>
<dbReference type="CDD" id="cd02961">
    <property type="entry name" value="PDI_a_family"/>
    <property type="match status" value="1"/>
</dbReference>
<protein>
    <submittedName>
        <fullName evidence="1">Thioredoxin domain-containing protein</fullName>
    </submittedName>
</protein>
<name>A0A146KHW0_9EUKA</name>
<accession>A0A146KHW0</accession>
<dbReference type="Gene3D" id="3.40.30.10">
    <property type="entry name" value="Glutaredoxin"/>
    <property type="match status" value="1"/>
</dbReference>
<dbReference type="AlphaFoldDB" id="A0A146KHW0"/>
<proteinExistence type="predicted"/>
<dbReference type="EMBL" id="GDID01001192">
    <property type="protein sequence ID" value="JAP95414.1"/>
    <property type="molecule type" value="Transcribed_RNA"/>
</dbReference>
<feature type="non-terminal residue" evidence="1">
    <location>
        <position position="1"/>
    </location>
</feature>
<organism evidence="1">
    <name type="scientific">Trepomonas sp. PC1</name>
    <dbReference type="NCBI Taxonomy" id="1076344"/>
    <lineage>
        <taxon>Eukaryota</taxon>
        <taxon>Metamonada</taxon>
        <taxon>Diplomonadida</taxon>
        <taxon>Hexamitidae</taxon>
        <taxon>Hexamitinae</taxon>
        <taxon>Trepomonas</taxon>
    </lineage>
</organism>
<feature type="non-terminal residue" evidence="1">
    <location>
        <position position="331"/>
    </location>
</feature>
<sequence>SIMLQQEITEINDLNLERPTMVLFYIDDCVHCARFKKIYFDLELDVPKASINCTGDLKPLCQKHVLVGYPTLKLFISNNSIEFFGDKSNVSEIQDFSIKMQKPIFDQTITRQKLLEQKTSLDKTAFLFQGNPEFIEGALTPFKQFDLLKGFQEGEQNKITAFREEFTIFSQNFSFEGILEFIHAQSQKVITNISMRNLKEFTKNKTIFIYGDQDELQSQIGESRQLIVDNNLHVGFIQKSELNQKFTKQFNCKNNENSILAVNRKEEGVQKLCIQLNDLKHDLLTVYDQLDKQIVNEYKKKENVQQIIKVENQKRMLKIVIYTIISIVSVA</sequence>
<dbReference type="InterPro" id="IPR036249">
    <property type="entry name" value="Thioredoxin-like_sf"/>
</dbReference>
<reference evidence="1" key="1">
    <citation type="submission" date="2015-07" db="EMBL/GenBank/DDBJ databases">
        <title>Adaptation to a free-living lifestyle via gene acquisitions in the diplomonad Trepomonas sp. PC1.</title>
        <authorList>
            <person name="Xu F."/>
            <person name="Jerlstrom-Hultqvist J."/>
            <person name="Kolisko M."/>
            <person name="Simpson A.G.B."/>
            <person name="Roger A.J."/>
            <person name="Svard S.G."/>
            <person name="Andersson J.O."/>
        </authorList>
    </citation>
    <scope>NUCLEOTIDE SEQUENCE</scope>
    <source>
        <strain evidence="1">PC1</strain>
    </source>
</reference>
<dbReference type="SUPFAM" id="SSF52833">
    <property type="entry name" value="Thioredoxin-like"/>
    <property type="match status" value="1"/>
</dbReference>
<gene>
    <name evidence="1" type="ORF">TPC1_11607</name>
</gene>